<dbReference type="InterPro" id="IPR000653">
    <property type="entry name" value="DegT/StrS_aminotransferase"/>
</dbReference>
<evidence type="ECO:0000256" key="3">
    <source>
        <dbReference type="PIRSR" id="PIRSR000390-2"/>
    </source>
</evidence>
<name>A0A5P8FPK6_9MICO</name>
<keyword evidence="3 4" id="KW-0663">Pyridoxal phosphate</keyword>
<dbReference type="EMBL" id="CP044548">
    <property type="protein sequence ID" value="QFQ30672.1"/>
    <property type="molecule type" value="Genomic_DNA"/>
</dbReference>
<keyword evidence="5" id="KW-0032">Aminotransferase</keyword>
<dbReference type="SUPFAM" id="SSF53383">
    <property type="entry name" value="PLP-dependent transferases"/>
    <property type="match status" value="1"/>
</dbReference>
<feature type="active site" description="Proton acceptor" evidence="2">
    <location>
        <position position="190"/>
    </location>
</feature>
<evidence type="ECO:0000313" key="6">
    <source>
        <dbReference type="Proteomes" id="UP000271708"/>
    </source>
</evidence>
<keyword evidence="5" id="KW-0808">Transferase</keyword>
<comment type="cofactor">
    <cofactor evidence="1">
        <name>pyridoxal 5'-phosphate</name>
        <dbReference type="ChEBI" id="CHEBI:597326"/>
    </cofactor>
</comment>
<evidence type="ECO:0000256" key="2">
    <source>
        <dbReference type="PIRSR" id="PIRSR000390-1"/>
    </source>
</evidence>
<comment type="similarity">
    <text evidence="4">Belongs to the DegT/DnrJ/EryC1 family.</text>
</comment>
<gene>
    <name evidence="5" type="ORF">EEW87_010790</name>
</gene>
<accession>A0A5P8FPK6</accession>
<reference evidence="5 6" key="1">
    <citation type="submission" date="2019-09" db="EMBL/GenBank/DDBJ databases">
        <title>Complete Genome Sequence of Janibacter melonis M714 with both human health impact and industrial applications.</title>
        <authorList>
            <person name="Jin M."/>
            <person name="Zhao Q.R."/>
        </authorList>
    </citation>
    <scope>NUCLEOTIDE SEQUENCE [LARGE SCALE GENOMIC DNA]</scope>
    <source>
        <strain evidence="5 6">M714</strain>
    </source>
</reference>
<protein>
    <submittedName>
        <fullName evidence="5">Aminotransferase class I/II-fold pyridoxal phosphate-dependent enzyme</fullName>
    </submittedName>
</protein>
<dbReference type="Pfam" id="PF01041">
    <property type="entry name" value="DegT_DnrJ_EryC1"/>
    <property type="match status" value="1"/>
</dbReference>
<evidence type="ECO:0000256" key="4">
    <source>
        <dbReference type="RuleBase" id="RU004508"/>
    </source>
</evidence>
<dbReference type="GO" id="GO:0000271">
    <property type="term" value="P:polysaccharide biosynthetic process"/>
    <property type="evidence" value="ECO:0007669"/>
    <property type="project" value="TreeGrafter"/>
</dbReference>
<dbReference type="InterPro" id="IPR015421">
    <property type="entry name" value="PyrdxlP-dep_Trfase_major"/>
</dbReference>
<dbReference type="PANTHER" id="PTHR30244">
    <property type="entry name" value="TRANSAMINASE"/>
    <property type="match status" value="1"/>
</dbReference>
<dbReference type="PIRSF" id="PIRSF000390">
    <property type="entry name" value="PLP_StrS"/>
    <property type="match status" value="1"/>
</dbReference>
<dbReference type="InterPro" id="IPR015424">
    <property type="entry name" value="PyrdxlP-dep_Trfase"/>
</dbReference>
<proteinExistence type="inferred from homology"/>
<dbReference type="Gene3D" id="3.90.1150.10">
    <property type="entry name" value="Aspartate Aminotransferase, domain 1"/>
    <property type="match status" value="1"/>
</dbReference>
<dbReference type="OrthoDB" id="9804264at2"/>
<dbReference type="PANTHER" id="PTHR30244:SF34">
    <property type="entry name" value="DTDP-4-AMINO-4,6-DIDEOXYGALACTOSE TRANSAMINASE"/>
    <property type="match status" value="1"/>
</dbReference>
<dbReference type="CDD" id="cd00616">
    <property type="entry name" value="AHBA_syn"/>
    <property type="match status" value="1"/>
</dbReference>
<organism evidence="5 6">
    <name type="scientific">Janibacter melonis</name>
    <dbReference type="NCBI Taxonomy" id="262209"/>
    <lineage>
        <taxon>Bacteria</taxon>
        <taxon>Bacillati</taxon>
        <taxon>Actinomycetota</taxon>
        <taxon>Actinomycetes</taxon>
        <taxon>Micrococcales</taxon>
        <taxon>Intrasporangiaceae</taxon>
        <taxon>Janibacter</taxon>
    </lineage>
</organism>
<dbReference type="Gene3D" id="3.40.640.10">
    <property type="entry name" value="Type I PLP-dependent aspartate aminotransferase-like (Major domain)"/>
    <property type="match status" value="1"/>
</dbReference>
<dbReference type="AlphaFoldDB" id="A0A5P8FPK6"/>
<dbReference type="GO" id="GO:0030170">
    <property type="term" value="F:pyridoxal phosphate binding"/>
    <property type="evidence" value="ECO:0007669"/>
    <property type="project" value="TreeGrafter"/>
</dbReference>
<dbReference type="RefSeq" id="WP_123092078.1">
    <property type="nucleotide sequence ID" value="NZ_CP044548.2"/>
</dbReference>
<sequence>MSERIYLSKAHVTEVEEGFVLDAVRSGWVAPLGPHVDAFEAEIAERAGVEHALALSSGTAALHLALLHLGARPGSVVLCASMTFAATANAIAYTGAEPVFVDSRDSDGNVDADLMLKAADDLAREGREVVAACSVDLFGRACDYPTLEAGLADRGIPLVEDAAESLGASFAGRPAGSFGRAAVLSFNGNKIMTTSGGGMLVSDDADLIAHARKLSTQAREPVPWYEHTEIGYNYRLSNVLAALGRGQLSRLDEMISRRREIRSTYVAGLGDLEGVRFLFDDDARYVDNCWLTTLVVDRHDVSADMMVAAMDREQIEARHLWKPMHLQPVHSTSRIFDEGVSSRLFAQGLTLPSGSALTDAEIERVITTLRGVLS</sequence>
<feature type="modified residue" description="N6-(pyridoxal phosphate)lysine" evidence="3">
    <location>
        <position position="190"/>
    </location>
</feature>
<dbReference type="GO" id="GO:0008483">
    <property type="term" value="F:transaminase activity"/>
    <property type="evidence" value="ECO:0007669"/>
    <property type="project" value="UniProtKB-KW"/>
</dbReference>
<dbReference type="Proteomes" id="UP000271708">
    <property type="component" value="Chromosome"/>
</dbReference>
<dbReference type="KEGG" id="jme:EEW87_010790"/>
<evidence type="ECO:0000256" key="1">
    <source>
        <dbReference type="ARBA" id="ARBA00001933"/>
    </source>
</evidence>
<dbReference type="InterPro" id="IPR015422">
    <property type="entry name" value="PyrdxlP-dep_Trfase_small"/>
</dbReference>
<dbReference type="GeneID" id="59161657"/>
<evidence type="ECO:0000313" key="5">
    <source>
        <dbReference type="EMBL" id="QFQ30672.1"/>
    </source>
</evidence>